<evidence type="ECO:0000256" key="6">
    <source>
        <dbReference type="ARBA" id="ARBA00023136"/>
    </source>
</evidence>
<dbReference type="EMBL" id="JAUQYP010000001">
    <property type="protein sequence ID" value="MDO8107746.1"/>
    <property type="molecule type" value="Genomic_DNA"/>
</dbReference>
<dbReference type="InterPro" id="IPR004563">
    <property type="entry name" value="Apolipo_AcylTrfase"/>
</dbReference>
<dbReference type="InterPro" id="IPR045378">
    <property type="entry name" value="LNT_N"/>
</dbReference>
<gene>
    <name evidence="8 10" type="primary">lnt</name>
    <name evidence="10" type="ORF">Q6348_11115</name>
</gene>
<keyword evidence="7 8" id="KW-0012">Acyltransferase</keyword>
<sequence length="527" mass="56060">MHPPRRRTTVLLAVVGGLLTDASFPGTAWWPLAFVGVALLLLALDRDSARWNLVVGAGWGLAFFLPQLSWIVGAVGSVPWVALCVAEAGFVGLFGAAWTWARRGRVIRTADRWQVPAVAVVWTAMEEARSVMPFGGFPWGRLAFSQADSPIGRLAWAGGAPLVSVAVVLVAALLAVAVRRVRRLDIGLASGAVLLAGAVLVMGLAVPLDSAAQDGRLKVAAVQGDVPDRGLDSLDQAREVVRNHEAGSIALLGTVAPGELDLLLWPENSADFDPRTDPQTQAIVEKVTGALDVPLLLGTQSYPDTGGRYNLGMLWEHGVGPVAIYAKQHPVPFAEYIPMREVARRFSSAVDRVRTDMLPGHGVGLIPVDVPRLGRTVGIADVICFEVAYDDIVRSAVTAGGELLVVQTNNATFGHTDESTQQLAMSRLRAMELGRATVQISTVGVSAIIAPNGAMTDRTGLFTAAHMVAALPLRTSLTPAARFGDEISWALRGLGVAIVVVGMAGAWRRRRDPAEDRRPATRRQAAR</sequence>
<dbReference type="PANTHER" id="PTHR38686:SF1">
    <property type="entry name" value="APOLIPOPROTEIN N-ACYLTRANSFERASE"/>
    <property type="match status" value="1"/>
</dbReference>
<comment type="caution">
    <text evidence="10">The sequence shown here is derived from an EMBL/GenBank/DDBJ whole genome shotgun (WGS) entry which is preliminary data.</text>
</comment>
<comment type="pathway">
    <text evidence="8">Protein modification; lipoprotein biosynthesis (N-acyl transfer).</text>
</comment>
<comment type="subcellular location">
    <subcellularLocation>
        <location evidence="1 8">Cell membrane</location>
        <topology evidence="1 8">Multi-pass membrane protein</topology>
    </subcellularLocation>
</comment>
<reference evidence="10 11" key="1">
    <citation type="submission" date="2023-07" db="EMBL/GenBank/DDBJ databases">
        <title>Description of novel actinomycetes strains, isolated from tidal flat sediment.</title>
        <authorList>
            <person name="Lu C."/>
        </authorList>
    </citation>
    <scope>NUCLEOTIDE SEQUENCE [LARGE SCALE GENOMIC DNA]</scope>
    <source>
        <strain evidence="10 11">SYSU T00b441</strain>
    </source>
</reference>
<comment type="catalytic activity">
    <reaction evidence="8">
        <text>N-terminal S-1,2-diacyl-sn-glyceryl-L-cysteinyl-[lipoprotein] + a glycerophospholipid = N-acyl-S-1,2-diacyl-sn-glyceryl-L-cysteinyl-[lipoprotein] + a 2-acyl-sn-glycero-3-phospholipid + H(+)</text>
        <dbReference type="Rhea" id="RHEA:48228"/>
        <dbReference type="Rhea" id="RHEA-COMP:14681"/>
        <dbReference type="Rhea" id="RHEA-COMP:14684"/>
        <dbReference type="ChEBI" id="CHEBI:15378"/>
        <dbReference type="ChEBI" id="CHEBI:136912"/>
        <dbReference type="ChEBI" id="CHEBI:140656"/>
        <dbReference type="ChEBI" id="CHEBI:140657"/>
        <dbReference type="ChEBI" id="CHEBI:140660"/>
        <dbReference type="EC" id="2.3.1.269"/>
    </reaction>
</comment>
<dbReference type="CDD" id="cd07571">
    <property type="entry name" value="ALP_N-acyl_transferase"/>
    <property type="match status" value="1"/>
</dbReference>
<keyword evidence="6 8" id="KW-0472">Membrane</keyword>
<evidence type="ECO:0000256" key="8">
    <source>
        <dbReference type="HAMAP-Rule" id="MF_01148"/>
    </source>
</evidence>
<dbReference type="Pfam" id="PF20154">
    <property type="entry name" value="LNT_N"/>
    <property type="match status" value="1"/>
</dbReference>
<keyword evidence="2 8" id="KW-1003">Cell membrane</keyword>
<dbReference type="PROSITE" id="PS50263">
    <property type="entry name" value="CN_HYDROLASE"/>
    <property type="match status" value="1"/>
</dbReference>
<name>A0ABT9DA51_9CELL</name>
<dbReference type="Proteomes" id="UP001232536">
    <property type="component" value="Unassembled WGS sequence"/>
</dbReference>
<evidence type="ECO:0000256" key="2">
    <source>
        <dbReference type="ARBA" id="ARBA00022475"/>
    </source>
</evidence>
<evidence type="ECO:0000256" key="7">
    <source>
        <dbReference type="ARBA" id="ARBA00023315"/>
    </source>
</evidence>
<dbReference type="HAMAP" id="MF_01148">
    <property type="entry name" value="Lnt"/>
    <property type="match status" value="1"/>
</dbReference>
<keyword evidence="11" id="KW-1185">Reference proteome</keyword>
<evidence type="ECO:0000313" key="11">
    <source>
        <dbReference type="Proteomes" id="UP001232536"/>
    </source>
</evidence>
<evidence type="ECO:0000256" key="1">
    <source>
        <dbReference type="ARBA" id="ARBA00004651"/>
    </source>
</evidence>
<dbReference type="RefSeq" id="WP_304601355.1">
    <property type="nucleotide sequence ID" value="NZ_JAUQYP010000001.1"/>
</dbReference>
<dbReference type="EC" id="2.3.1.269" evidence="8"/>
<feature type="transmembrane region" description="Helical" evidence="8">
    <location>
        <begin position="28"/>
        <end position="44"/>
    </location>
</feature>
<accession>A0ABT9DA51</accession>
<evidence type="ECO:0000256" key="4">
    <source>
        <dbReference type="ARBA" id="ARBA00022692"/>
    </source>
</evidence>
<comment type="function">
    <text evidence="8">Catalyzes the phospholipid dependent N-acylation of the N-terminal cysteine of apolipoprotein, the last step in lipoprotein maturation.</text>
</comment>
<keyword evidence="4 8" id="KW-0812">Transmembrane</keyword>
<keyword evidence="3 8" id="KW-0808">Transferase</keyword>
<feature type="transmembrane region" description="Helical" evidence="8">
    <location>
        <begin position="78"/>
        <end position="101"/>
    </location>
</feature>
<feature type="transmembrane region" description="Helical" evidence="8">
    <location>
        <begin position="188"/>
        <end position="208"/>
    </location>
</feature>
<dbReference type="Gene3D" id="3.60.110.10">
    <property type="entry name" value="Carbon-nitrogen hydrolase"/>
    <property type="match status" value="1"/>
</dbReference>
<organism evidence="10 11">
    <name type="scientific">Actinotalea lenta</name>
    <dbReference type="NCBI Taxonomy" id="3064654"/>
    <lineage>
        <taxon>Bacteria</taxon>
        <taxon>Bacillati</taxon>
        <taxon>Actinomycetota</taxon>
        <taxon>Actinomycetes</taxon>
        <taxon>Micrococcales</taxon>
        <taxon>Cellulomonadaceae</taxon>
        <taxon>Actinotalea</taxon>
    </lineage>
</organism>
<evidence type="ECO:0000256" key="5">
    <source>
        <dbReference type="ARBA" id="ARBA00022989"/>
    </source>
</evidence>
<comment type="similarity">
    <text evidence="8">Belongs to the CN hydrolase family. Apolipoprotein N-acyltransferase subfamily.</text>
</comment>
<keyword evidence="5 8" id="KW-1133">Transmembrane helix</keyword>
<evidence type="ECO:0000313" key="10">
    <source>
        <dbReference type="EMBL" id="MDO8107746.1"/>
    </source>
</evidence>
<dbReference type="NCBIfam" id="TIGR00546">
    <property type="entry name" value="lnt"/>
    <property type="match status" value="1"/>
</dbReference>
<protein>
    <recommendedName>
        <fullName evidence="8">Apolipoprotein N-acyltransferase</fullName>
        <shortName evidence="8">ALP N-acyltransferase</shortName>
        <ecNumber evidence="8">2.3.1.269</ecNumber>
    </recommendedName>
</protein>
<proteinExistence type="inferred from homology"/>
<dbReference type="PANTHER" id="PTHR38686">
    <property type="entry name" value="APOLIPOPROTEIN N-ACYLTRANSFERASE"/>
    <property type="match status" value="1"/>
</dbReference>
<evidence type="ECO:0000259" key="9">
    <source>
        <dbReference type="PROSITE" id="PS50263"/>
    </source>
</evidence>
<dbReference type="InterPro" id="IPR003010">
    <property type="entry name" value="C-N_Hydrolase"/>
</dbReference>
<feature type="transmembrane region" description="Helical" evidence="8">
    <location>
        <begin position="51"/>
        <end position="72"/>
    </location>
</feature>
<dbReference type="SUPFAM" id="SSF56317">
    <property type="entry name" value="Carbon-nitrogen hydrolase"/>
    <property type="match status" value="1"/>
</dbReference>
<dbReference type="Pfam" id="PF00795">
    <property type="entry name" value="CN_hydrolase"/>
    <property type="match status" value="1"/>
</dbReference>
<evidence type="ECO:0000256" key="3">
    <source>
        <dbReference type="ARBA" id="ARBA00022679"/>
    </source>
</evidence>
<feature type="transmembrane region" description="Helical" evidence="8">
    <location>
        <begin position="489"/>
        <end position="507"/>
    </location>
</feature>
<dbReference type="InterPro" id="IPR036526">
    <property type="entry name" value="C-N_Hydrolase_sf"/>
</dbReference>
<feature type="transmembrane region" description="Helical" evidence="8">
    <location>
        <begin position="154"/>
        <end position="176"/>
    </location>
</feature>
<feature type="domain" description="CN hydrolase" evidence="9">
    <location>
        <begin position="217"/>
        <end position="473"/>
    </location>
</feature>